<evidence type="ECO:0000256" key="1">
    <source>
        <dbReference type="SAM" id="MobiDB-lite"/>
    </source>
</evidence>
<reference evidence="3" key="1">
    <citation type="submission" date="2018-01" db="EMBL/GenBank/DDBJ databases">
        <title>Draft Genome Sequence of the Radioresistant Bacterium Deinococcus aerius TR0125, Isolated from the Higher Atmosphere above Japan.</title>
        <authorList>
            <person name="Satoh K."/>
            <person name="Arai H."/>
            <person name="Sanzen T."/>
            <person name="Kawaguchi Y."/>
            <person name="Hayashi H."/>
            <person name="Yokobori S."/>
            <person name="Yamagishi A."/>
            <person name="Oono Y."/>
            <person name="Narumi I."/>
        </authorList>
    </citation>
    <scope>NUCLEOTIDE SEQUENCE [LARGE SCALE GENOMIC DNA]</scope>
    <source>
        <strain evidence="3">TR0125</strain>
    </source>
</reference>
<gene>
    <name evidence="2" type="ORF">DAERI_020213</name>
</gene>
<dbReference type="EMBL" id="BFAG01000002">
    <property type="protein sequence ID" value="GBF04616.1"/>
    <property type="molecule type" value="Genomic_DNA"/>
</dbReference>
<evidence type="ECO:0000313" key="3">
    <source>
        <dbReference type="Proteomes" id="UP000236569"/>
    </source>
</evidence>
<sequence length="84" mass="8680">MQRGWDGRDASLAAGPARTRVVADHDRGERADLSCGHASLGNLRTARASGQPDTPVATAGQIPQARPEVLLTTVEGHAGEGRPG</sequence>
<organism evidence="2 3">
    <name type="scientific">Deinococcus aerius</name>
    <dbReference type="NCBI Taxonomy" id="200253"/>
    <lineage>
        <taxon>Bacteria</taxon>
        <taxon>Thermotogati</taxon>
        <taxon>Deinococcota</taxon>
        <taxon>Deinococci</taxon>
        <taxon>Deinococcales</taxon>
        <taxon>Deinococcaceae</taxon>
        <taxon>Deinococcus</taxon>
    </lineage>
</organism>
<feature type="region of interest" description="Disordered" evidence="1">
    <location>
        <begin position="1"/>
        <end position="25"/>
    </location>
</feature>
<protein>
    <submittedName>
        <fullName evidence="2">Uncharacterized protein</fullName>
    </submittedName>
</protein>
<proteinExistence type="predicted"/>
<dbReference type="Proteomes" id="UP000236569">
    <property type="component" value="Unassembled WGS sequence"/>
</dbReference>
<accession>A0A2I9D2C5</accession>
<evidence type="ECO:0000313" key="2">
    <source>
        <dbReference type="EMBL" id="GBF04616.1"/>
    </source>
</evidence>
<dbReference type="AlphaFoldDB" id="A0A2I9D2C5"/>
<comment type="caution">
    <text evidence="2">The sequence shown here is derived from an EMBL/GenBank/DDBJ whole genome shotgun (WGS) entry which is preliminary data.</text>
</comment>
<name>A0A2I9D2C5_9DEIO</name>
<keyword evidence="3" id="KW-1185">Reference proteome</keyword>